<organism evidence="2 3">
    <name type="scientific">Pieris macdunnoughi</name>
    <dbReference type="NCBI Taxonomy" id="345717"/>
    <lineage>
        <taxon>Eukaryota</taxon>
        <taxon>Metazoa</taxon>
        <taxon>Ecdysozoa</taxon>
        <taxon>Arthropoda</taxon>
        <taxon>Hexapoda</taxon>
        <taxon>Insecta</taxon>
        <taxon>Pterygota</taxon>
        <taxon>Neoptera</taxon>
        <taxon>Endopterygota</taxon>
        <taxon>Lepidoptera</taxon>
        <taxon>Glossata</taxon>
        <taxon>Ditrysia</taxon>
        <taxon>Papilionoidea</taxon>
        <taxon>Pieridae</taxon>
        <taxon>Pierinae</taxon>
        <taxon>Pieris</taxon>
    </lineage>
</organism>
<gene>
    <name evidence="2" type="ORF">PMACD_LOCUS5319</name>
</gene>
<dbReference type="AlphaFoldDB" id="A0A821R2T8"/>
<keyword evidence="3" id="KW-1185">Reference proteome</keyword>
<sequence length="87" mass="9399">MSPTLQFDDNGHDTPGHRHDFECALRVELLSPRALKHPSSAKYLALVPPVSGGCTPPHHPSGASLAREGAADATTQDTKLYYVQLLH</sequence>
<comment type="caution">
    <text evidence="2">The sequence shown here is derived from an EMBL/GenBank/DDBJ whole genome shotgun (WGS) entry which is preliminary data.</text>
</comment>
<feature type="region of interest" description="Disordered" evidence="1">
    <location>
        <begin position="54"/>
        <end position="73"/>
    </location>
</feature>
<name>A0A821R2T8_9NEOP</name>
<evidence type="ECO:0000256" key="1">
    <source>
        <dbReference type="SAM" id="MobiDB-lite"/>
    </source>
</evidence>
<dbReference type="Proteomes" id="UP000663880">
    <property type="component" value="Unassembled WGS sequence"/>
</dbReference>
<protein>
    <submittedName>
        <fullName evidence="2">Uncharacterized protein</fullName>
    </submittedName>
</protein>
<evidence type="ECO:0000313" key="2">
    <source>
        <dbReference type="EMBL" id="CAF4831149.1"/>
    </source>
</evidence>
<accession>A0A821R2T8</accession>
<reference evidence="2" key="1">
    <citation type="submission" date="2021-02" db="EMBL/GenBank/DDBJ databases">
        <authorList>
            <person name="Steward A R."/>
        </authorList>
    </citation>
    <scope>NUCLEOTIDE SEQUENCE</scope>
</reference>
<dbReference type="EMBL" id="CAJOBZ010000010">
    <property type="protein sequence ID" value="CAF4831149.1"/>
    <property type="molecule type" value="Genomic_DNA"/>
</dbReference>
<evidence type="ECO:0000313" key="3">
    <source>
        <dbReference type="Proteomes" id="UP000663880"/>
    </source>
</evidence>
<proteinExistence type="predicted"/>